<organism evidence="1 2">
    <name type="scientific">Azonexus hydrophilus</name>
    <dbReference type="NCBI Taxonomy" id="418702"/>
    <lineage>
        <taxon>Bacteria</taxon>
        <taxon>Pseudomonadati</taxon>
        <taxon>Pseudomonadota</taxon>
        <taxon>Betaproteobacteria</taxon>
        <taxon>Rhodocyclales</taxon>
        <taxon>Azonexaceae</taxon>
        <taxon>Azonexus</taxon>
    </lineage>
</organism>
<keyword evidence="1" id="KW-0614">Plasmid</keyword>
<name>A0ABZ2XP68_9RHOO</name>
<evidence type="ECO:0000313" key="1">
    <source>
        <dbReference type="EMBL" id="WZJ23234.1"/>
    </source>
</evidence>
<protein>
    <submittedName>
        <fullName evidence="1">Uncharacterized protein</fullName>
    </submittedName>
</protein>
<evidence type="ECO:0000313" key="2">
    <source>
        <dbReference type="Proteomes" id="UP001479520"/>
    </source>
</evidence>
<keyword evidence="2" id="KW-1185">Reference proteome</keyword>
<dbReference type="RefSeq" id="WP_341744573.1">
    <property type="nucleotide sequence ID" value="NZ_CP151407.1"/>
</dbReference>
<reference evidence="1 2" key="1">
    <citation type="submission" date="2024-04" db="EMBL/GenBank/DDBJ databases">
        <title>Dissimilatory iodate-reducing microorganisms contribute to the enrichment of iodine in groundwater.</title>
        <authorList>
            <person name="Jiang Z."/>
        </authorList>
    </citation>
    <scope>NUCLEOTIDE SEQUENCE [LARGE SCALE GENOMIC DNA]</scope>
    <source>
        <strain evidence="1 2">NCP973</strain>
        <plasmid evidence="1 2">unnamed1</plasmid>
    </source>
</reference>
<dbReference type="EMBL" id="CP151407">
    <property type="protein sequence ID" value="WZJ23234.1"/>
    <property type="molecule type" value="Genomic_DNA"/>
</dbReference>
<geneLocation type="plasmid" evidence="1 2">
    <name>unnamed1</name>
</geneLocation>
<gene>
    <name evidence="1" type="ORF">AADV58_17650</name>
</gene>
<proteinExistence type="predicted"/>
<dbReference type="Proteomes" id="UP001479520">
    <property type="component" value="Plasmid unnamed1"/>
</dbReference>
<accession>A0ABZ2XP68</accession>
<sequence length="285" mass="31497">MGAIETDQMEAGVTFKQEEQQATMAVYTDERAKNELGAWQGGILDLAASMLTDGEQEKIQAQADVWQHAKAIPFPKRDAIKILPNGCLVFDVGVGQHHVHFCVWITAGECRIGAKVATALIGSEMMRRRVSEAYDGKPCQREVPVGQMIMFDWIFREGFAGFDTMTKAMRDPLLGAVVARRIGEILTHLYVNILSTIIEHNQMAITITPGSRGVRRIKKLVCVSGDRPGFMAYTASRGIRIRSEFPLESNSMIHVSVETDEGGNGLRCGIFHGENGEPFNIRSIT</sequence>